<dbReference type="PROSITE" id="PS50885">
    <property type="entry name" value="HAMP"/>
    <property type="match status" value="1"/>
</dbReference>
<proteinExistence type="predicted"/>
<dbReference type="CDD" id="cd18774">
    <property type="entry name" value="PDC2_HK_sensor"/>
    <property type="match status" value="1"/>
</dbReference>
<feature type="transmembrane region" description="Helical" evidence="9">
    <location>
        <begin position="303"/>
        <end position="325"/>
    </location>
</feature>
<dbReference type="InterPro" id="IPR010559">
    <property type="entry name" value="Sig_transdc_His_kin_internal"/>
</dbReference>
<evidence type="ECO:0000256" key="2">
    <source>
        <dbReference type="ARBA" id="ARBA00022475"/>
    </source>
</evidence>
<evidence type="ECO:0000256" key="9">
    <source>
        <dbReference type="SAM" id="Phobius"/>
    </source>
</evidence>
<dbReference type="OrthoDB" id="9776552at2"/>
<dbReference type="CDD" id="cd06225">
    <property type="entry name" value="HAMP"/>
    <property type="match status" value="1"/>
</dbReference>
<dbReference type="PANTHER" id="PTHR34220:SF7">
    <property type="entry name" value="SENSOR HISTIDINE KINASE YPDA"/>
    <property type="match status" value="1"/>
</dbReference>
<dbReference type="InterPro" id="IPR036890">
    <property type="entry name" value="HATPase_C_sf"/>
</dbReference>
<evidence type="ECO:0000256" key="5">
    <source>
        <dbReference type="ARBA" id="ARBA00022692"/>
    </source>
</evidence>
<dbReference type="Gene3D" id="3.30.565.10">
    <property type="entry name" value="Histidine kinase-like ATPase, C-terminal domain"/>
    <property type="match status" value="2"/>
</dbReference>
<sequence length="710" mass="77377">MKIRNSQRKIVSIHRRLFILIIFFIALPVLVMGWLWYESSTRTIEQSAIETNRRFIEQTGKNLDLYIKNLENSTYPIVTSPLTQQFLAPALPSAYPYYQLTEKVENDLFAQMIYGRSDIVGISLVGKNSLQITDFSEAKEILDMNTIRSRNADLLKRLDTLGNFEILGLNRVGSSPVLTVARKLHSSSTYLYEGLLIVDLNLEQIENICKDESQGSFSTWISSADGELVYHPDAWKIGTRISGEQLMQIQGGEPASASASFRTGAPQGEELVIYETSRVTDWIVGANIPMKTIIGDLIRLRNISLAAALLLFMIALSIVGGYSLSITRSLTYLQRLMAKVENGDFNVRLTSTRERKDEIGLVFRSFSKMVSELNRLVREVHSSKLKEQELIIKQKESALQSMQAHINPHFLYNSLEIINSHAILENNRSISKMTAALAHIFRYNTGNTGPLVSLGEETAHIRSYLEIQTSRFRNLQVEIDVEEPCGRTVPAVRLTLQPLVENAFIHGYRDKKPTYIGIIGKARETYYAVEISDHGRGMSADAAGRLTSLLAGVTGDVPSEQGGTASVGPGEAPSAVPGRASAAVADLSKASLEAVAASAGRGAGASAGNGPGAAPAPVNDPVVPQRPAAGSAPAPEPLRGPGTPQQPAAGRTWPDAAGTQPDDGARQGGIGLLNVHQRIRLTFGKEYGVFLLSSSPGAGTCFEIRLPYTN</sequence>
<evidence type="ECO:0000313" key="14">
    <source>
        <dbReference type="Proteomes" id="UP001527202"/>
    </source>
</evidence>
<keyword evidence="4" id="KW-0808">Transferase</keyword>
<comment type="subcellular location">
    <subcellularLocation>
        <location evidence="1">Cell membrane</location>
        <topology evidence="1">Multi-pass membrane protein</topology>
    </subcellularLocation>
</comment>
<dbReference type="GO" id="GO:0000155">
    <property type="term" value="F:phosphorelay sensor kinase activity"/>
    <property type="evidence" value="ECO:0007669"/>
    <property type="project" value="InterPro"/>
</dbReference>
<feature type="compositionally biased region" description="Low complexity" evidence="8">
    <location>
        <begin position="612"/>
        <end position="623"/>
    </location>
</feature>
<evidence type="ECO:0000256" key="6">
    <source>
        <dbReference type="ARBA" id="ARBA00022989"/>
    </source>
</evidence>
<feature type="transmembrane region" description="Helical" evidence="9">
    <location>
        <begin position="17"/>
        <end position="37"/>
    </location>
</feature>
<dbReference type="KEGG" id="pchi:PC41400_04290"/>
<dbReference type="AlphaFoldDB" id="A0A410WR92"/>
<dbReference type="InterPro" id="IPR003660">
    <property type="entry name" value="HAMP_dom"/>
</dbReference>
<protein>
    <submittedName>
        <fullName evidence="12">HAMP domain-containing protein</fullName>
    </submittedName>
    <submittedName>
        <fullName evidence="11">Histidine kinase</fullName>
    </submittedName>
</protein>
<dbReference type="Gene3D" id="3.30.450.20">
    <property type="entry name" value="PAS domain"/>
    <property type="match status" value="1"/>
</dbReference>
<dbReference type="Pfam" id="PF00672">
    <property type="entry name" value="HAMP"/>
    <property type="match status" value="1"/>
</dbReference>
<dbReference type="PANTHER" id="PTHR34220">
    <property type="entry name" value="SENSOR HISTIDINE KINASE YPDA"/>
    <property type="match status" value="1"/>
</dbReference>
<dbReference type="EMBL" id="JAMDMJ010000031">
    <property type="protein sequence ID" value="MCY9598494.1"/>
    <property type="molecule type" value="Genomic_DNA"/>
</dbReference>
<dbReference type="EMBL" id="CP026520">
    <property type="protein sequence ID" value="QAV16946.1"/>
    <property type="molecule type" value="Genomic_DNA"/>
</dbReference>
<keyword evidence="6 9" id="KW-1133">Transmembrane helix</keyword>
<dbReference type="SUPFAM" id="SSF158472">
    <property type="entry name" value="HAMP domain-like"/>
    <property type="match status" value="1"/>
</dbReference>
<reference evidence="11 14" key="2">
    <citation type="submission" date="2022-05" db="EMBL/GenBank/DDBJ databases">
        <title>Genome Sequencing of Bee-Associated Microbes.</title>
        <authorList>
            <person name="Dunlap C."/>
        </authorList>
    </citation>
    <scope>NUCLEOTIDE SEQUENCE [LARGE SCALE GENOMIC DNA]</scope>
    <source>
        <strain evidence="11 14">NRRL B-23120</strain>
    </source>
</reference>
<name>A0A410WR92_9BACL</name>
<feature type="domain" description="HAMP" evidence="10">
    <location>
        <begin position="324"/>
        <end position="378"/>
    </location>
</feature>
<dbReference type="InterPro" id="IPR004358">
    <property type="entry name" value="Sig_transdc_His_kin-like_C"/>
</dbReference>
<keyword evidence="5 9" id="KW-0812">Transmembrane</keyword>
<dbReference type="InterPro" id="IPR050640">
    <property type="entry name" value="Bact_2-comp_sensor_kinase"/>
</dbReference>
<keyword evidence="7 9" id="KW-0472">Membrane</keyword>
<keyword evidence="11" id="KW-0418">Kinase</keyword>
<evidence type="ECO:0000313" key="13">
    <source>
        <dbReference type="Proteomes" id="UP000288943"/>
    </source>
</evidence>
<dbReference type="GO" id="GO:0005886">
    <property type="term" value="C:plasma membrane"/>
    <property type="evidence" value="ECO:0007669"/>
    <property type="project" value="UniProtKB-SubCell"/>
</dbReference>
<dbReference type="Proteomes" id="UP000288943">
    <property type="component" value="Chromosome"/>
</dbReference>
<dbReference type="Pfam" id="PF02743">
    <property type="entry name" value="dCache_1"/>
    <property type="match status" value="1"/>
</dbReference>
<dbReference type="PRINTS" id="PR00344">
    <property type="entry name" value="BCTRLSENSOR"/>
</dbReference>
<dbReference type="InterPro" id="IPR033479">
    <property type="entry name" value="dCache_1"/>
</dbReference>
<feature type="region of interest" description="Disordered" evidence="8">
    <location>
        <begin position="554"/>
        <end position="579"/>
    </location>
</feature>
<evidence type="ECO:0000313" key="11">
    <source>
        <dbReference type="EMBL" id="MCY9598494.1"/>
    </source>
</evidence>
<evidence type="ECO:0000259" key="10">
    <source>
        <dbReference type="PROSITE" id="PS50885"/>
    </source>
</evidence>
<dbReference type="GeneID" id="95374035"/>
<keyword evidence="2" id="KW-1003">Cell membrane</keyword>
<accession>A0A410WR92</accession>
<organism evidence="12 13">
    <name type="scientific">Paenibacillus chitinolyticus</name>
    <dbReference type="NCBI Taxonomy" id="79263"/>
    <lineage>
        <taxon>Bacteria</taxon>
        <taxon>Bacillati</taxon>
        <taxon>Bacillota</taxon>
        <taxon>Bacilli</taxon>
        <taxon>Bacillales</taxon>
        <taxon>Paenibacillaceae</taxon>
        <taxon>Paenibacillus</taxon>
    </lineage>
</organism>
<gene>
    <name evidence="11" type="ORF">M5X16_22340</name>
    <name evidence="12" type="ORF">PC41400_04290</name>
</gene>
<evidence type="ECO:0000256" key="4">
    <source>
        <dbReference type="ARBA" id="ARBA00022679"/>
    </source>
</evidence>
<keyword evidence="14" id="KW-1185">Reference proteome</keyword>
<feature type="compositionally biased region" description="Gly residues" evidence="8">
    <location>
        <begin position="601"/>
        <end position="611"/>
    </location>
</feature>
<evidence type="ECO:0000256" key="7">
    <source>
        <dbReference type="ARBA" id="ARBA00023136"/>
    </source>
</evidence>
<dbReference type="Gene3D" id="1.10.8.500">
    <property type="entry name" value="HAMP domain in histidine kinase"/>
    <property type="match status" value="1"/>
</dbReference>
<dbReference type="RefSeq" id="WP_042232015.1">
    <property type="nucleotide sequence ID" value="NZ_CP026520.1"/>
</dbReference>
<dbReference type="SUPFAM" id="SSF55874">
    <property type="entry name" value="ATPase domain of HSP90 chaperone/DNA topoisomerase II/histidine kinase"/>
    <property type="match status" value="1"/>
</dbReference>
<keyword evidence="3" id="KW-0597">Phosphoprotein</keyword>
<dbReference type="SMART" id="SM00304">
    <property type="entry name" value="HAMP"/>
    <property type="match status" value="1"/>
</dbReference>
<feature type="region of interest" description="Disordered" evidence="8">
    <location>
        <begin position="601"/>
        <end position="669"/>
    </location>
</feature>
<evidence type="ECO:0000313" key="12">
    <source>
        <dbReference type="EMBL" id="QAV16946.1"/>
    </source>
</evidence>
<evidence type="ECO:0000256" key="8">
    <source>
        <dbReference type="SAM" id="MobiDB-lite"/>
    </source>
</evidence>
<evidence type="ECO:0000256" key="1">
    <source>
        <dbReference type="ARBA" id="ARBA00004651"/>
    </source>
</evidence>
<evidence type="ECO:0000256" key="3">
    <source>
        <dbReference type="ARBA" id="ARBA00022553"/>
    </source>
</evidence>
<reference evidence="12 13" key="1">
    <citation type="submission" date="2018-01" db="EMBL/GenBank/DDBJ databases">
        <title>The whole genome sequencing and assembly of Paenibacillus chitinolyticus KCCM 41400 strain.</title>
        <authorList>
            <person name="Kim J.-Y."/>
            <person name="Park M.-K."/>
            <person name="Lee Y.-J."/>
            <person name="Yi H."/>
            <person name="Bahn Y.-S."/>
            <person name="Kim J.F."/>
            <person name="Lee D.-W."/>
        </authorList>
    </citation>
    <scope>NUCLEOTIDE SEQUENCE [LARGE SCALE GENOMIC DNA]</scope>
    <source>
        <strain evidence="12 13">KCCM 41400</strain>
    </source>
</reference>
<dbReference type="Proteomes" id="UP001527202">
    <property type="component" value="Unassembled WGS sequence"/>
</dbReference>
<dbReference type="Pfam" id="PF06580">
    <property type="entry name" value="His_kinase"/>
    <property type="match status" value="1"/>
</dbReference>